<evidence type="ECO:0000313" key="2">
    <source>
        <dbReference type="EMBL" id="QHT61462.1"/>
    </source>
</evidence>
<name>A0A6C0FZF9_9BACL</name>
<protein>
    <submittedName>
        <fullName evidence="2">HAD-IA family hydrolase</fullName>
    </submittedName>
</protein>
<dbReference type="AlphaFoldDB" id="A0A6C0FZF9"/>
<dbReference type="Gene3D" id="3.40.50.1000">
    <property type="entry name" value="HAD superfamily/HAD-like"/>
    <property type="match status" value="1"/>
</dbReference>
<reference evidence="2 3" key="1">
    <citation type="submission" date="2020-01" db="EMBL/GenBank/DDBJ databases">
        <title>Paenibacillus sp. nov., isolated from tomato rhizosphere.</title>
        <authorList>
            <person name="Weon H.-Y."/>
            <person name="Lee S.A."/>
        </authorList>
    </citation>
    <scope>NUCLEOTIDE SEQUENCE [LARGE SCALE GENOMIC DNA]</scope>
    <source>
        <strain evidence="2 3">12200R-189</strain>
    </source>
</reference>
<dbReference type="SUPFAM" id="SSF56784">
    <property type="entry name" value="HAD-like"/>
    <property type="match status" value="1"/>
</dbReference>
<dbReference type="PRINTS" id="PR00413">
    <property type="entry name" value="HADHALOGNASE"/>
</dbReference>
<dbReference type="NCBIfam" id="TIGR01549">
    <property type="entry name" value="HAD-SF-IA-v1"/>
    <property type="match status" value="1"/>
</dbReference>
<dbReference type="KEGG" id="plyc:GXP70_16830"/>
<dbReference type="InterPro" id="IPR023214">
    <property type="entry name" value="HAD_sf"/>
</dbReference>
<accession>A0A6C0FZF9</accession>
<dbReference type="RefSeq" id="WP_162357901.1">
    <property type="nucleotide sequence ID" value="NZ_CP048209.1"/>
</dbReference>
<dbReference type="SFLD" id="SFLDS00003">
    <property type="entry name" value="Haloacid_Dehalogenase"/>
    <property type="match status" value="1"/>
</dbReference>
<dbReference type="EMBL" id="CP048209">
    <property type="protein sequence ID" value="QHT61462.1"/>
    <property type="molecule type" value="Genomic_DNA"/>
</dbReference>
<dbReference type="GO" id="GO:0016787">
    <property type="term" value="F:hydrolase activity"/>
    <property type="evidence" value="ECO:0007669"/>
    <property type="project" value="UniProtKB-KW"/>
</dbReference>
<proteinExistence type="predicted"/>
<dbReference type="InterPro" id="IPR006439">
    <property type="entry name" value="HAD-SF_hydro_IA"/>
</dbReference>
<dbReference type="Proteomes" id="UP000476064">
    <property type="component" value="Chromosome"/>
</dbReference>
<dbReference type="NCBIfam" id="TIGR01509">
    <property type="entry name" value="HAD-SF-IA-v3"/>
    <property type="match status" value="1"/>
</dbReference>
<dbReference type="SFLD" id="SFLDG01129">
    <property type="entry name" value="C1.5:_HAD__Beta-PGM__Phosphata"/>
    <property type="match status" value="1"/>
</dbReference>
<dbReference type="PANTHER" id="PTHR43316:SF3">
    <property type="entry name" value="HALOACID DEHALOGENASE, TYPE II (AFU_ORTHOLOGUE AFUA_2G07750)-RELATED"/>
    <property type="match status" value="1"/>
</dbReference>
<dbReference type="InterPro" id="IPR051540">
    <property type="entry name" value="S-2-haloacid_dehalogenase"/>
</dbReference>
<evidence type="ECO:0000313" key="3">
    <source>
        <dbReference type="Proteomes" id="UP000476064"/>
    </source>
</evidence>
<dbReference type="PANTHER" id="PTHR43316">
    <property type="entry name" value="HYDROLASE, HALOACID DELAHOGENASE-RELATED"/>
    <property type="match status" value="1"/>
</dbReference>
<keyword evidence="1 2" id="KW-0378">Hydrolase</keyword>
<keyword evidence="3" id="KW-1185">Reference proteome</keyword>
<evidence type="ECO:0000256" key="1">
    <source>
        <dbReference type="ARBA" id="ARBA00022801"/>
    </source>
</evidence>
<sequence length="230" mass="26010">MAIRAVFFDLFETLVTEFADGRRLSNRRYDYEKLLGLTEKQFKGEWKLRQERRMNGTFAAFPDVIRDIAAANRLSVEEDAIEMLHQGRLNEKRIPFREIRPDIIALLEALRERGLTIGLISNCTPEEVAAWQDSPLSAHVDDAVFSFEARCSKPDPAIYLLACGRLRVKPDEALFVGDGGSDELEGADRAGLRAYHAFWFNTYIESRFEKLKAPGELLRVVGEGGREAGA</sequence>
<dbReference type="InterPro" id="IPR036412">
    <property type="entry name" value="HAD-like_sf"/>
</dbReference>
<gene>
    <name evidence="2" type="ORF">GXP70_16830</name>
</gene>
<organism evidence="2 3">
    <name type="scientific">Paenibacillus lycopersici</name>
    <dbReference type="NCBI Taxonomy" id="2704462"/>
    <lineage>
        <taxon>Bacteria</taxon>
        <taxon>Bacillati</taxon>
        <taxon>Bacillota</taxon>
        <taxon>Bacilli</taxon>
        <taxon>Bacillales</taxon>
        <taxon>Paenibacillaceae</taxon>
        <taxon>Paenibacillus</taxon>
    </lineage>
</organism>
<dbReference type="Pfam" id="PF00702">
    <property type="entry name" value="Hydrolase"/>
    <property type="match status" value="1"/>
</dbReference>